<dbReference type="EMBL" id="JACCFS010000001">
    <property type="protein sequence ID" value="NYJ36017.1"/>
    <property type="molecule type" value="Genomic_DNA"/>
</dbReference>
<reference evidence="1 2" key="1">
    <citation type="submission" date="2020-07" db="EMBL/GenBank/DDBJ databases">
        <title>Sequencing the genomes of 1000 actinobacteria strains.</title>
        <authorList>
            <person name="Klenk H.-P."/>
        </authorList>
    </citation>
    <scope>NUCLEOTIDE SEQUENCE [LARGE SCALE GENOMIC DNA]</scope>
    <source>
        <strain evidence="1 2">DSM 44442</strain>
    </source>
</reference>
<evidence type="ECO:0000313" key="2">
    <source>
        <dbReference type="Proteomes" id="UP000572051"/>
    </source>
</evidence>
<proteinExistence type="predicted"/>
<organism evidence="1 2">
    <name type="scientific">Nocardiopsis aegyptia</name>
    <dbReference type="NCBI Taxonomy" id="220378"/>
    <lineage>
        <taxon>Bacteria</taxon>
        <taxon>Bacillati</taxon>
        <taxon>Actinomycetota</taxon>
        <taxon>Actinomycetes</taxon>
        <taxon>Streptosporangiales</taxon>
        <taxon>Nocardiopsidaceae</taxon>
        <taxon>Nocardiopsis</taxon>
    </lineage>
</organism>
<dbReference type="SUPFAM" id="SSF88723">
    <property type="entry name" value="PIN domain-like"/>
    <property type="match status" value="1"/>
</dbReference>
<gene>
    <name evidence="1" type="ORF">HNR10_003898</name>
</gene>
<keyword evidence="2" id="KW-1185">Reference proteome</keyword>
<sequence>MEDLERELGDDFVRSPLPWNAAFLAGKALVTYRRNGGTKASTLPDFYIGAHAAISGLQLLSRDARRFKTSFPSVKLISPN</sequence>
<dbReference type="AlphaFoldDB" id="A0A7Z0JBN3"/>
<dbReference type="Proteomes" id="UP000572051">
    <property type="component" value="Unassembled WGS sequence"/>
</dbReference>
<evidence type="ECO:0000313" key="1">
    <source>
        <dbReference type="EMBL" id="NYJ36017.1"/>
    </source>
</evidence>
<dbReference type="RefSeq" id="WP_179825611.1">
    <property type="nucleotide sequence ID" value="NZ_JACCFS010000001.1"/>
</dbReference>
<name>A0A7Z0JBN3_9ACTN</name>
<protein>
    <submittedName>
        <fullName evidence="1">Putative nucleic acid-binding protein</fullName>
    </submittedName>
</protein>
<comment type="caution">
    <text evidence="1">The sequence shown here is derived from an EMBL/GenBank/DDBJ whole genome shotgun (WGS) entry which is preliminary data.</text>
</comment>
<accession>A0A7Z0JBN3</accession>
<dbReference type="InterPro" id="IPR029060">
    <property type="entry name" value="PIN-like_dom_sf"/>
</dbReference>